<dbReference type="AlphaFoldDB" id="A0A1Y0V4A1"/>
<sequence>MFETELSLENEVGGLLLPGALPNRAYRLCSDSEHLSVIIGTCKNSPITVVQYRAKRTSLLRVSSLFRPHLFKPLQGRMIGGDAGYRPRVHYAYSISRLLP</sequence>
<evidence type="ECO:0000313" key="1">
    <source>
        <dbReference type="EMBL" id="ARW10528.1"/>
    </source>
</evidence>
<reference evidence="1 2" key="1">
    <citation type="submission" date="2017-05" db="EMBL/GenBank/DDBJ databases">
        <title>Genome sequence of Acetobacter pasteurianus subsp. ascendens strain SRCM101447.</title>
        <authorList>
            <person name="Cho S.H."/>
        </authorList>
    </citation>
    <scope>NUCLEOTIDE SEQUENCE [LARGE SCALE GENOMIC DNA]</scope>
    <source>
        <strain evidence="1 2">SRCM101447</strain>
    </source>
</reference>
<dbReference type="EMBL" id="CP021524">
    <property type="protein sequence ID" value="ARW10528.1"/>
    <property type="molecule type" value="Genomic_DNA"/>
</dbReference>
<protein>
    <submittedName>
        <fullName evidence="1">Uncharacterized protein</fullName>
    </submittedName>
</protein>
<dbReference type="Proteomes" id="UP000195633">
    <property type="component" value="Chromosome"/>
</dbReference>
<name>A0A1Y0V4A1_9PROT</name>
<proteinExistence type="predicted"/>
<organism evidence="1 2">
    <name type="scientific">Acetobacter ascendens</name>
    <dbReference type="NCBI Taxonomy" id="481146"/>
    <lineage>
        <taxon>Bacteria</taxon>
        <taxon>Pseudomonadati</taxon>
        <taxon>Pseudomonadota</taxon>
        <taxon>Alphaproteobacteria</taxon>
        <taxon>Acetobacterales</taxon>
        <taxon>Acetobacteraceae</taxon>
        <taxon>Acetobacter</taxon>
    </lineage>
</organism>
<accession>A0A1Y0V4A1</accession>
<gene>
    <name evidence="1" type="ORF">S101447_01447</name>
</gene>
<evidence type="ECO:0000313" key="2">
    <source>
        <dbReference type="Proteomes" id="UP000195633"/>
    </source>
</evidence>